<dbReference type="Proteomes" id="UP000562395">
    <property type="component" value="Unassembled WGS sequence"/>
</dbReference>
<gene>
    <name evidence="3" type="ORF">GGQ88_003827</name>
</gene>
<evidence type="ECO:0000313" key="3">
    <source>
        <dbReference type="EMBL" id="MBB3862526.1"/>
    </source>
</evidence>
<feature type="domain" description="DUF7146" evidence="2">
    <location>
        <begin position="126"/>
        <end position="234"/>
    </location>
</feature>
<proteinExistence type="predicted"/>
<evidence type="ECO:0008006" key="5">
    <source>
        <dbReference type="Google" id="ProtNLM"/>
    </source>
</evidence>
<name>A0A7W5ZZU4_9SPHN</name>
<comment type="caution">
    <text evidence="3">The sequence shown here is derived from an EMBL/GenBank/DDBJ whole genome shotgun (WGS) entry which is preliminary data.</text>
</comment>
<sequence length="353" mass="37782">MPPSLTSSPAIQIAAALADNAEAVCRHYLSKGHREGRYWLVGDVRNTPGRSLYVRLSASPDGRGAAGKWTDAQSGDHGDLLDVIAATRQCRTMRETLDEARHFLSLPMPMPATGAPLRRNKAPTGTPEAARRLCAAAKPVGSSLVRTYLASRHITNLTGCEALQCHPRCWYRASGEDLPNVRPAWPAMIAAVTDLHGSITGVHRTWLALDGFAKAPVAYPRRAMGELLGHGVRFGRAGAIMMAGEGIETMLSLRQIMPVMPAISGLSAVHLAAILFPAGLRRLYVACDDDPAGAGALKTLIERALPVGIDVVPLEPRLGDFNDDLIAFGRERLAAGVRAQLRPDDAMHFLTGG</sequence>
<feature type="domain" description="Toprim" evidence="1">
    <location>
        <begin position="241"/>
        <end position="330"/>
    </location>
</feature>
<dbReference type="CDD" id="cd01029">
    <property type="entry name" value="TOPRIM_primases"/>
    <property type="match status" value="1"/>
</dbReference>
<dbReference type="EMBL" id="JACICY010000015">
    <property type="protein sequence ID" value="MBB3862526.1"/>
    <property type="molecule type" value="Genomic_DNA"/>
</dbReference>
<accession>A0A7W5ZZU4</accession>
<dbReference type="InterPro" id="IPR006171">
    <property type="entry name" value="TOPRIM_dom"/>
</dbReference>
<keyword evidence="4" id="KW-1185">Reference proteome</keyword>
<reference evidence="3 4" key="1">
    <citation type="submission" date="2020-08" db="EMBL/GenBank/DDBJ databases">
        <title>Genomic Encyclopedia of Type Strains, Phase IV (KMG-IV): sequencing the most valuable type-strain genomes for metagenomic binning, comparative biology and taxonomic classification.</title>
        <authorList>
            <person name="Goeker M."/>
        </authorList>
    </citation>
    <scope>NUCLEOTIDE SEQUENCE [LARGE SCALE GENOMIC DNA]</scope>
    <source>
        <strain evidence="3 4">DSM 14552</strain>
    </source>
</reference>
<protein>
    <recommendedName>
        <fullName evidence="5">DNA primase</fullName>
    </recommendedName>
</protein>
<evidence type="ECO:0000259" key="1">
    <source>
        <dbReference type="Pfam" id="PF13362"/>
    </source>
</evidence>
<evidence type="ECO:0000259" key="2">
    <source>
        <dbReference type="Pfam" id="PF23639"/>
    </source>
</evidence>
<dbReference type="InterPro" id="IPR034154">
    <property type="entry name" value="TOPRIM_DnaG/twinkle"/>
</dbReference>
<evidence type="ECO:0000313" key="4">
    <source>
        <dbReference type="Proteomes" id="UP000562395"/>
    </source>
</evidence>
<dbReference type="Pfam" id="PF13362">
    <property type="entry name" value="Toprim_3"/>
    <property type="match status" value="1"/>
</dbReference>
<dbReference type="InterPro" id="IPR055570">
    <property type="entry name" value="DUF7146"/>
</dbReference>
<dbReference type="Pfam" id="PF23639">
    <property type="entry name" value="DUF7146"/>
    <property type="match status" value="1"/>
</dbReference>
<dbReference type="AlphaFoldDB" id="A0A7W5ZZU4"/>
<organism evidence="3 4">
    <name type="scientific">Novosphingobium hassiacum</name>
    <dbReference type="NCBI Taxonomy" id="173676"/>
    <lineage>
        <taxon>Bacteria</taxon>
        <taxon>Pseudomonadati</taxon>
        <taxon>Pseudomonadota</taxon>
        <taxon>Alphaproteobacteria</taxon>
        <taxon>Sphingomonadales</taxon>
        <taxon>Sphingomonadaceae</taxon>
        <taxon>Novosphingobium</taxon>
    </lineage>
</organism>